<evidence type="ECO:0000313" key="3">
    <source>
        <dbReference type="Proteomes" id="UP000070442"/>
    </source>
</evidence>
<evidence type="ECO:0000259" key="1">
    <source>
        <dbReference type="Pfam" id="PF07883"/>
    </source>
</evidence>
<dbReference type="OrthoDB" id="9793184at2"/>
<dbReference type="SUPFAM" id="SSF51182">
    <property type="entry name" value="RmlC-like cupins"/>
    <property type="match status" value="1"/>
</dbReference>
<accession>A0A134AI18</accession>
<dbReference type="STRING" id="755172.HMPREF1863_00566"/>
<reference evidence="3" key="1">
    <citation type="submission" date="2016-01" db="EMBL/GenBank/DDBJ databases">
        <authorList>
            <person name="Mitreva M."/>
            <person name="Pepin K.H."/>
            <person name="Mihindukulasuriya K.A."/>
            <person name="Fulton R."/>
            <person name="Fronick C."/>
            <person name="O'Laughlin M."/>
            <person name="Miner T."/>
            <person name="Herter B."/>
            <person name="Rosa B.A."/>
            <person name="Cordes M."/>
            <person name="Tomlinson C."/>
            <person name="Wollam A."/>
            <person name="Palsikar V.B."/>
            <person name="Mardis E.R."/>
            <person name="Wilson R.K."/>
        </authorList>
    </citation>
    <scope>NUCLEOTIDE SEQUENCE [LARGE SCALE GENOMIC DNA]</scope>
    <source>
        <strain evidence="3">DNF00729</strain>
    </source>
</reference>
<dbReference type="CDD" id="cd02230">
    <property type="entry name" value="cupin_HP0902-like"/>
    <property type="match status" value="1"/>
</dbReference>
<dbReference type="AlphaFoldDB" id="A0A134AI18"/>
<name>A0A134AI18_9FIRM</name>
<dbReference type="Proteomes" id="UP000070442">
    <property type="component" value="Unassembled WGS sequence"/>
</dbReference>
<keyword evidence="3" id="KW-1185">Reference proteome</keyword>
<sequence length="107" mass="11543">MNPLFKGGDVATLKELITYEADTVAKKEIASNAGMKLILMAFDTGEKLSPHRAPANAILTILEGEGKVDYEGDAHELKAGDMIYFEEGGLHSVEAKGKMKMALMLMA</sequence>
<dbReference type="Pfam" id="PF07883">
    <property type="entry name" value="Cupin_2"/>
    <property type="match status" value="1"/>
</dbReference>
<dbReference type="PATRIC" id="fig|755172.3.peg.540"/>
<comment type="caution">
    <text evidence="2">The sequence shown here is derived from an EMBL/GenBank/DDBJ whole genome shotgun (WGS) entry which is preliminary data.</text>
</comment>
<dbReference type="PANTHER" id="PTHR37694:SF1">
    <property type="entry name" value="SLR8022 PROTEIN"/>
    <property type="match status" value="1"/>
</dbReference>
<dbReference type="EMBL" id="LSDG01000019">
    <property type="protein sequence ID" value="KXB67377.1"/>
    <property type="molecule type" value="Genomic_DNA"/>
</dbReference>
<feature type="domain" description="Cupin type-2" evidence="1">
    <location>
        <begin position="39"/>
        <end position="103"/>
    </location>
</feature>
<dbReference type="RefSeq" id="WP_068367109.1">
    <property type="nucleotide sequence ID" value="NZ_KQ960171.1"/>
</dbReference>
<organism evidence="2 3">
    <name type="scientific">Aedoeadaptatus coxii</name>
    <dbReference type="NCBI Taxonomy" id="755172"/>
    <lineage>
        <taxon>Bacteria</taxon>
        <taxon>Bacillati</taxon>
        <taxon>Bacillota</taxon>
        <taxon>Tissierellia</taxon>
        <taxon>Tissierellales</taxon>
        <taxon>Peptoniphilaceae</taxon>
        <taxon>Aedoeadaptatus</taxon>
    </lineage>
</organism>
<evidence type="ECO:0000313" key="2">
    <source>
        <dbReference type="EMBL" id="KXB67377.1"/>
    </source>
</evidence>
<protein>
    <submittedName>
        <fullName evidence="2">Cupin domain protein</fullName>
    </submittedName>
</protein>
<dbReference type="InterPro" id="IPR011051">
    <property type="entry name" value="RmlC_Cupin_sf"/>
</dbReference>
<dbReference type="Gene3D" id="2.60.120.10">
    <property type="entry name" value="Jelly Rolls"/>
    <property type="match status" value="1"/>
</dbReference>
<gene>
    <name evidence="2" type="ORF">HMPREF1863_00566</name>
</gene>
<dbReference type="InterPro" id="IPR013096">
    <property type="entry name" value="Cupin_2"/>
</dbReference>
<dbReference type="InterPro" id="IPR014710">
    <property type="entry name" value="RmlC-like_jellyroll"/>
</dbReference>
<dbReference type="PANTHER" id="PTHR37694">
    <property type="entry name" value="SLR8022 PROTEIN"/>
    <property type="match status" value="1"/>
</dbReference>
<proteinExistence type="predicted"/>